<keyword evidence="2" id="KW-1185">Reference proteome</keyword>
<gene>
    <name evidence="1" type="ORF">F6X51_20225</name>
</gene>
<reference evidence="1 2" key="1">
    <citation type="submission" date="2019-09" db="EMBL/GenBank/DDBJ databases">
        <title>YIM 132548 draft genome.</title>
        <authorList>
            <person name="Jiang L."/>
        </authorList>
    </citation>
    <scope>NUCLEOTIDE SEQUENCE [LARGE SCALE GENOMIC DNA]</scope>
    <source>
        <strain evidence="1 2">YIM 132548</strain>
    </source>
</reference>
<evidence type="ECO:0000313" key="2">
    <source>
        <dbReference type="Proteomes" id="UP000441523"/>
    </source>
</evidence>
<organism evidence="1 2">
    <name type="scientific">Methylobacterium planeticum</name>
    <dbReference type="NCBI Taxonomy" id="2615211"/>
    <lineage>
        <taxon>Bacteria</taxon>
        <taxon>Pseudomonadati</taxon>
        <taxon>Pseudomonadota</taxon>
        <taxon>Alphaproteobacteria</taxon>
        <taxon>Hyphomicrobiales</taxon>
        <taxon>Methylobacteriaceae</taxon>
        <taxon>Methylobacterium</taxon>
    </lineage>
</organism>
<dbReference type="AlphaFoldDB" id="A0A6N6MLN7"/>
<dbReference type="EMBL" id="VZZJ01000020">
    <property type="protein sequence ID" value="KAB1071217.1"/>
    <property type="molecule type" value="Genomic_DNA"/>
</dbReference>
<name>A0A6N6MLN7_9HYPH</name>
<protein>
    <submittedName>
        <fullName evidence="1">Uncharacterized protein</fullName>
    </submittedName>
</protein>
<comment type="caution">
    <text evidence="1">The sequence shown here is derived from an EMBL/GenBank/DDBJ whole genome shotgun (WGS) entry which is preliminary data.</text>
</comment>
<evidence type="ECO:0000313" key="1">
    <source>
        <dbReference type="EMBL" id="KAB1071217.1"/>
    </source>
</evidence>
<sequence length="78" mass="8988">MAKFQLYIPNTSFNFPITELEQTFGKAESAPELDYCSLNHPDYRITYATDHVDNVLAVLDIDTQWQIPAPVQHYVRGE</sequence>
<proteinExistence type="predicted"/>
<dbReference type="Proteomes" id="UP000441523">
    <property type="component" value="Unassembled WGS sequence"/>
</dbReference>
<dbReference type="RefSeq" id="WP_150965475.1">
    <property type="nucleotide sequence ID" value="NZ_VZZJ01000020.1"/>
</dbReference>
<accession>A0A6N6MLN7</accession>